<dbReference type="Proteomes" id="UP000595577">
    <property type="component" value="Chromosome"/>
</dbReference>
<evidence type="ECO:0000313" key="1">
    <source>
        <dbReference type="EMBL" id="QQB72971.1"/>
    </source>
</evidence>
<reference evidence="1 2" key="1">
    <citation type="submission" date="2020-12" db="EMBL/GenBank/DDBJ databases">
        <title>FDA dAtabase for Regulatory Grade micrObial Sequences (FDA-ARGOS): Supporting development and validation of Infectious Disease Dx tests.</title>
        <authorList>
            <person name="Sproer C."/>
            <person name="Gronow S."/>
            <person name="Severitt S."/>
            <person name="Schroder I."/>
            <person name="Tallon L."/>
            <person name="Sadzewicz L."/>
            <person name="Zhao X."/>
            <person name="Boylan J."/>
            <person name="Ott S."/>
            <person name="Bowen H."/>
            <person name="Vavikolanu K."/>
            <person name="Mehta A."/>
            <person name="Aluvathingal J."/>
            <person name="Nadendla S."/>
            <person name="Lowell S."/>
            <person name="Myers T."/>
            <person name="Yan Y."/>
            <person name="Sichtig H."/>
        </authorList>
    </citation>
    <scope>NUCLEOTIDE SEQUENCE [LARGE SCALE GENOMIC DNA]</scope>
    <source>
        <strain evidence="1 2">FDAARGOS_999</strain>
    </source>
</reference>
<name>A0A7T4KFM3_9FUSO</name>
<evidence type="ECO:0000313" key="2">
    <source>
        <dbReference type="Proteomes" id="UP000595577"/>
    </source>
</evidence>
<accession>A0A7T4KFM3</accession>
<dbReference type="RefSeq" id="WP_198479982.1">
    <property type="nucleotide sequence ID" value="NZ_CP066022.1"/>
</dbReference>
<protein>
    <submittedName>
        <fullName evidence="1">Uncharacterized protein</fullName>
    </submittedName>
</protein>
<dbReference type="EMBL" id="CP066022">
    <property type="protein sequence ID" value="QQB72971.1"/>
    <property type="molecule type" value="Genomic_DNA"/>
</dbReference>
<gene>
    <name evidence="1" type="ORF">I6H56_06500</name>
</gene>
<dbReference type="AlphaFoldDB" id="A0A7T4KFM3"/>
<sequence length="83" mass="9651">MLTKIKEIAEIKDYQEVNKRLLEEWQLLGMSNKDNEITYILGRREIKEKRTLKNTEEIVDEIAKSKRIYIGNGVILEVGGGDE</sequence>
<organism evidence="1 2">
    <name type="scientific">Fusobacterium canifelinum</name>
    <dbReference type="NCBI Taxonomy" id="285729"/>
    <lineage>
        <taxon>Bacteria</taxon>
        <taxon>Fusobacteriati</taxon>
        <taxon>Fusobacteriota</taxon>
        <taxon>Fusobacteriia</taxon>
        <taxon>Fusobacteriales</taxon>
        <taxon>Fusobacteriaceae</taxon>
        <taxon>Fusobacterium</taxon>
    </lineage>
</organism>
<proteinExistence type="predicted"/>